<reference evidence="1" key="5">
    <citation type="submission" date="2001-07" db="EMBL/GenBank/DDBJ databases">
        <authorList>
            <person name="Adachi J."/>
            <person name="Aizawa K."/>
            <person name="Akimura T."/>
            <person name="Arakawa T."/>
            <person name="Bono H."/>
            <person name="Carninci P."/>
            <person name="Fukuda S."/>
            <person name="Furuno M."/>
            <person name="Hanagaki T."/>
            <person name="Hara A."/>
            <person name="Hashizume W."/>
            <person name="Hayashida K."/>
            <person name="Hayatsu N."/>
            <person name="Hiramoto K."/>
            <person name="Hiraoka T."/>
            <person name="Hirozane T."/>
            <person name="Hori F."/>
            <person name="Imotani K."/>
            <person name="Ishii Y."/>
            <person name="Itoh M."/>
            <person name="Kagawa I."/>
            <person name="Kasukawa T."/>
            <person name="Katoh H."/>
            <person name="Kawai J."/>
            <person name="Kojima Y."/>
            <person name="Kondo S."/>
            <person name="Konno H."/>
            <person name="Kouda M."/>
            <person name="Koya S."/>
            <person name="Kurihara C."/>
            <person name="Matsuyama T."/>
            <person name="Miyazaki A."/>
            <person name="Murata M."/>
            <person name="Nakamura M."/>
            <person name="Nishi K."/>
            <person name="Nomura K."/>
            <person name="Numazaki R."/>
            <person name="Ohno M."/>
            <person name="Ohsato N."/>
            <person name="Okazaki Y."/>
            <person name="Saito R."/>
            <person name="Saitoh H."/>
            <person name="Sakai C."/>
            <person name="Sakai K."/>
            <person name="Sakazume N."/>
            <person name="Sano H."/>
            <person name="Sasaki D."/>
            <person name="Shibata K."/>
            <person name="Shinagawa A."/>
            <person name="Shiraki T."/>
            <person name="Sogabe Y."/>
            <person name="Tagami M."/>
            <person name="Tagawa A."/>
            <person name="Takahashi F."/>
            <person name="Takaku-Akahira S."/>
            <person name="Takeda Y."/>
            <person name="Tanaka T."/>
            <person name="Tomaru A."/>
            <person name="Toya T."/>
            <person name="Yasunishi A."/>
            <person name="Muramatsu M."/>
            <person name="Hayashizaki Y."/>
        </authorList>
    </citation>
    <scope>NUCLEOTIDE SEQUENCE</scope>
    <source>
        <strain evidence="1">C57BL/6J</strain>
        <tissue evidence="1">Liver</tissue>
    </source>
</reference>
<proteinExistence type="evidence at transcript level"/>
<reference evidence="1" key="6">
    <citation type="journal article" date="2002" name="Nature">
        <title>Analysis of the mouse transcriptome based on functional annotation of 60,770 full-length cDNAs.</title>
        <authorList>
            <consortium name="The FANTOM Consortium and the RIKEN Genome Exploration Research Group Phase I and II Team"/>
        </authorList>
    </citation>
    <scope>NUCLEOTIDE SEQUENCE</scope>
    <source>
        <strain evidence="1">C57BL/6J</strain>
        <tissue evidence="1">Liver</tissue>
    </source>
</reference>
<name>Q8C7J0_MOUSE</name>
<sequence>MDNPSGTEAQLKRHVGFWIVLRNFRNFVKFKGLTVLCYKGCFRMYKVFKLIKRTCVRWVSECCDQCSNLVVHQSLLHSEQKQVFKTSVVVNMTSHLQHAFTTVIF</sequence>
<reference evidence="1" key="3">
    <citation type="journal article" date="2000" name="Genome Res.">
        <title>RIKEN integrated sequence analysis (RISA) system--384-format sequencing pipeline with 384 multicapillary sequencer.</title>
        <authorList>
            <person name="Shibata K."/>
            <person name="Itoh M."/>
            <person name="Aizawa K."/>
            <person name="Nagaoka S."/>
            <person name="Sasaki N."/>
            <person name="Carninci P."/>
            <person name="Konno H."/>
            <person name="Akiyama J."/>
            <person name="Nishi K."/>
            <person name="Kitsunai T."/>
            <person name="Tashiro H."/>
            <person name="Itoh M."/>
            <person name="Sumi N."/>
            <person name="Ishii Y."/>
            <person name="Nakamura S."/>
            <person name="Hazama M."/>
            <person name="Nishine T."/>
            <person name="Harada A."/>
            <person name="Yamamoto R."/>
            <person name="Matsumoto H."/>
            <person name="Sakaguchi S."/>
            <person name="Ikegami T."/>
            <person name="Kashiwagi K."/>
            <person name="Fujiwake S."/>
            <person name="Inoue K."/>
            <person name="Togawa Y."/>
            <person name="Izawa M."/>
            <person name="Ohara E."/>
            <person name="Watahiki M."/>
            <person name="Yoneda Y."/>
            <person name="Ishikawa T."/>
            <person name="Ozawa K."/>
            <person name="Tanaka T."/>
            <person name="Matsuura S."/>
            <person name="Kawai J."/>
            <person name="Okazaki Y."/>
            <person name="Muramatsu M."/>
            <person name="Inoue Y."/>
            <person name="Kira A."/>
            <person name="Hayashizaki Y."/>
        </authorList>
    </citation>
    <scope>NUCLEOTIDE SEQUENCE</scope>
    <source>
        <strain evidence="1">C57BL/6J</strain>
        <tissue evidence="1">Liver</tissue>
    </source>
</reference>
<reference evidence="1" key="4">
    <citation type="journal article" date="2001" name="Nature">
        <title>Functional annotation of a full-length mouse cDNA collection.</title>
        <authorList>
            <consortium name="The RIKEN Genome Exploration Research Group Phase II Team and the FANTOM Consortium"/>
        </authorList>
    </citation>
    <scope>NUCLEOTIDE SEQUENCE</scope>
    <source>
        <strain evidence="1">C57BL/6J</strain>
        <tissue evidence="1">Liver</tissue>
    </source>
</reference>
<dbReference type="AlphaFoldDB" id="Q8C7J0"/>
<organism evidence="1">
    <name type="scientific">Mus musculus</name>
    <name type="common">Mouse</name>
    <dbReference type="NCBI Taxonomy" id="10090"/>
    <lineage>
        <taxon>Eukaryota</taxon>
        <taxon>Metazoa</taxon>
        <taxon>Chordata</taxon>
        <taxon>Craniata</taxon>
        <taxon>Vertebrata</taxon>
        <taxon>Euteleostomi</taxon>
        <taxon>Mammalia</taxon>
        <taxon>Eutheria</taxon>
        <taxon>Euarchontoglires</taxon>
        <taxon>Glires</taxon>
        <taxon>Rodentia</taxon>
        <taxon>Myomorpha</taxon>
        <taxon>Muroidea</taxon>
        <taxon>Muridae</taxon>
        <taxon>Murinae</taxon>
        <taxon>Mus</taxon>
        <taxon>Mus</taxon>
    </lineage>
</organism>
<reference evidence="1" key="7">
    <citation type="journal article" date="2005" name="Science">
        <title>The Transcriptional Landscape of the Mammalian Genome.</title>
        <authorList>
            <consortium name="The FANTOM Consortium"/>
            <consortium name="Riken Genome Exploration Research Group and Genome Science Group (Genome Network Project Core Group)"/>
        </authorList>
    </citation>
    <scope>NUCLEOTIDE SEQUENCE</scope>
    <source>
        <strain evidence="1">C57BL/6J</strain>
        <tissue evidence="1">Liver</tissue>
    </source>
</reference>
<accession>Q8C7J0</accession>
<protein>
    <submittedName>
        <fullName evidence="1">Uncharacterized protein</fullName>
    </submittedName>
</protein>
<reference evidence="1" key="8">
    <citation type="journal article" date="2005" name="Science">
        <title>Antisense Transcription in the Mammalian Transcriptome.</title>
        <authorList>
            <consortium name="RIKEN Genome Exploration Research Group and Genome Science Group (Genome Network Project Core Group) and the FANTOM Consortium"/>
        </authorList>
    </citation>
    <scope>NUCLEOTIDE SEQUENCE</scope>
    <source>
        <strain evidence="1">C57BL/6J</strain>
        <tissue evidence="1">Liver</tissue>
    </source>
</reference>
<reference evidence="1" key="2">
    <citation type="journal article" date="2000" name="Genome Res.">
        <title>Normalization and subtraction of cap-trapper-selected cDNAs to prepare full-length cDNA libraries for rapid discovery of new genes.</title>
        <authorList>
            <person name="Carninci P."/>
            <person name="Shibata Y."/>
            <person name="Hayatsu N."/>
            <person name="Sugahara Y."/>
            <person name="Shibata K."/>
            <person name="Itoh M."/>
            <person name="Konno H."/>
            <person name="Okazaki Y."/>
            <person name="Muramatsu M."/>
            <person name="Hayashizaki Y."/>
        </authorList>
    </citation>
    <scope>NUCLEOTIDE SEQUENCE</scope>
    <source>
        <strain evidence="1">C57BL/6J</strain>
        <tissue evidence="1">Liver</tissue>
    </source>
</reference>
<dbReference type="EMBL" id="AK050130">
    <property type="protein sequence ID" value="BAC34082.1"/>
    <property type="molecule type" value="mRNA"/>
</dbReference>
<evidence type="ECO:0000313" key="1">
    <source>
        <dbReference type="EMBL" id="BAC34082.1"/>
    </source>
</evidence>
<reference evidence="1" key="1">
    <citation type="journal article" date="1999" name="Methods Enzymol.">
        <title>High-efficiency full-length cDNA cloning.</title>
        <authorList>
            <person name="Carninci P."/>
            <person name="Hayashizaki Y."/>
        </authorList>
    </citation>
    <scope>NUCLEOTIDE SEQUENCE</scope>
    <source>
        <strain evidence="1">C57BL/6J</strain>
        <tissue evidence="1">Liver</tissue>
    </source>
</reference>